<keyword evidence="1 5" id="KW-0808">Transferase</keyword>
<reference evidence="5" key="2">
    <citation type="submission" date="2023-07" db="EMBL/GenBank/DDBJ databases">
        <authorList>
            <person name="Shen H."/>
        </authorList>
    </citation>
    <scope>NUCLEOTIDE SEQUENCE</scope>
    <source>
        <strain evidence="5">TNR-22</strain>
    </source>
</reference>
<keyword evidence="2" id="KW-0012">Acyltransferase</keyword>
<comment type="similarity">
    <text evidence="3">Belongs to the acetyltransferase family. RimJ subfamily.</text>
</comment>
<feature type="domain" description="N-acetyltransferase" evidence="4">
    <location>
        <begin position="23"/>
        <end position="194"/>
    </location>
</feature>
<sequence>MARSVFGFLSARNSPAEVIAGPDHYFRLPRNTDYRAWYRQRSESRAFLEPWEPAWSSDALTESHFRTRVIRARQEFESGLAMPLLLFAKDSDELLGGLTIGHIRRGAAQSCMIGYWMGIRHAGKGHMSQAIGIAIQHIFSGLGLHRIEAACIPDNVRSIRVLEKAGFRREGYMTDYLKIRGEWRDHLLYARIDKKNDNAGAGST</sequence>
<proteinExistence type="inferred from homology"/>
<name>A0ABT8YGK1_9HYPH</name>
<protein>
    <submittedName>
        <fullName evidence="5">GNAT family protein</fullName>
        <ecNumber evidence="5">2.-.-.-</ecNumber>
    </submittedName>
</protein>
<dbReference type="RefSeq" id="WP_304374676.1">
    <property type="nucleotide sequence ID" value="NZ_JAUOZU010000001.1"/>
</dbReference>
<dbReference type="InterPro" id="IPR000182">
    <property type="entry name" value="GNAT_dom"/>
</dbReference>
<evidence type="ECO:0000259" key="4">
    <source>
        <dbReference type="PROSITE" id="PS51186"/>
    </source>
</evidence>
<dbReference type="Proteomes" id="UP001174932">
    <property type="component" value="Unassembled WGS sequence"/>
</dbReference>
<dbReference type="Gene3D" id="3.40.630.30">
    <property type="match status" value="1"/>
</dbReference>
<dbReference type="SUPFAM" id="SSF55729">
    <property type="entry name" value="Acyl-CoA N-acyltransferases (Nat)"/>
    <property type="match status" value="1"/>
</dbReference>
<dbReference type="EC" id="2.-.-.-" evidence="5"/>
<dbReference type="EMBL" id="JAUOZU010000001">
    <property type="protein sequence ID" value="MDO6962805.1"/>
    <property type="molecule type" value="Genomic_DNA"/>
</dbReference>
<organism evidence="5 6">
    <name type="scientific">Rhizobium alvei</name>
    <dbReference type="NCBI Taxonomy" id="1132659"/>
    <lineage>
        <taxon>Bacteria</taxon>
        <taxon>Pseudomonadati</taxon>
        <taxon>Pseudomonadota</taxon>
        <taxon>Alphaproteobacteria</taxon>
        <taxon>Hyphomicrobiales</taxon>
        <taxon>Rhizobiaceae</taxon>
        <taxon>Rhizobium/Agrobacterium group</taxon>
        <taxon>Rhizobium</taxon>
    </lineage>
</organism>
<evidence type="ECO:0000256" key="2">
    <source>
        <dbReference type="ARBA" id="ARBA00023315"/>
    </source>
</evidence>
<gene>
    <name evidence="5" type="ORF">Q4481_02485</name>
</gene>
<keyword evidence="6" id="KW-1185">Reference proteome</keyword>
<dbReference type="InterPro" id="IPR051531">
    <property type="entry name" value="N-acetyltransferase"/>
</dbReference>
<evidence type="ECO:0000313" key="5">
    <source>
        <dbReference type="EMBL" id="MDO6962805.1"/>
    </source>
</evidence>
<accession>A0ABT8YGK1</accession>
<dbReference type="PROSITE" id="PS51186">
    <property type="entry name" value="GNAT"/>
    <property type="match status" value="1"/>
</dbReference>
<evidence type="ECO:0000256" key="3">
    <source>
        <dbReference type="ARBA" id="ARBA00038502"/>
    </source>
</evidence>
<dbReference type="InterPro" id="IPR016181">
    <property type="entry name" value="Acyl_CoA_acyltransferase"/>
</dbReference>
<dbReference type="PANTHER" id="PTHR43792">
    <property type="entry name" value="GNAT FAMILY, PUTATIVE (AFU_ORTHOLOGUE AFUA_3G00765)-RELATED-RELATED"/>
    <property type="match status" value="1"/>
</dbReference>
<comment type="caution">
    <text evidence="5">The sequence shown here is derived from an EMBL/GenBank/DDBJ whole genome shotgun (WGS) entry which is preliminary data.</text>
</comment>
<evidence type="ECO:0000256" key="1">
    <source>
        <dbReference type="ARBA" id="ARBA00022679"/>
    </source>
</evidence>
<reference evidence="5" key="1">
    <citation type="journal article" date="2015" name="Int. J. Syst. Evol. Microbiol.">
        <title>Rhizobium alvei sp. nov., isolated from a freshwater river.</title>
        <authorList>
            <person name="Sheu S.Y."/>
            <person name="Huang H.W."/>
            <person name="Young C.C."/>
            <person name="Chen W.M."/>
        </authorList>
    </citation>
    <scope>NUCLEOTIDE SEQUENCE</scope>
    <source>
        <strain evidence="5">TNR-22</strain>
    </source>
</reference>
<evidence type="ECO:0000313" key="6">
    <source>
        <dbReference type="Proteomes" id="UP001174932"/>
    </source>
</evidence>
<dbReference type="PANTHER" id="PTHR43792:SF8">
    <property type="entry name" value="[RIBOSOMAL PROTEIN US5]-ALANINE N-ACETYLTRANSFERASE"/>
    <property type="match status" value="1"/>
</dbReference>
<dbReference type="GO" id="GO:0016740">
    <property type="term" value="F:transferase activity"/>
    <property type="evidence" value="ECO:0007669"/>
    <property type="project" value="UniProtKB-KW"/>
</dbReference>
<dbReference type="Pfam" id="PF13302">
    <property type="entry name" value="Acetyltransf_3"/>
    <property type="match status" value="1"/>
</dbReference>